<dbReference type="AlphaFoldDB" id="A0A137NZC3"/>
<evidence type="ECO:0000313" key="2">
    <source>
        <dbReference type="Proteomes" id="UP000070444"/>
    </source>
</evidence>
<reference evidence="1 2" key="1">
    <citation type="journal article" date="2015" name="Genome Biol. Evol.">
        <title>Phylogenomic analyses indicate that early fungi evolved digesting cell walls of algal ancestors of land plants.</title>
        <authorList>
            <person name="Chang Y."/>
            <person name="Wang S."/>
            <person name="Sekimoto S."/>
            <person name="Aerts A.L."/>
            <person name="Choi C."/>
            <person name="Clum A."/>
            <person name="LaButti K.M."/>
            <person name="Lindquist E.A."/>
            <person name="Yee Ngan C."/>
            <person name="Ohm R.A."/>
            <person name="Salamov A.A."/>
            <person name="Grigoriev I.V."/>
            <person name="Spatafora J.W."/>
            <person name="Berbee M.L."/>
        </authorList>
    </citation>
    <scope>NUCLEOTIDE SEQUENCE [LARGE SCALE GENOMIC DNA]</scope>
    <source>
        <strain evidence="1 2">NRRL 28638</strain>
    </source>
</reference>
<proteinExistence type="predicted"/>
<keyword evidence="2" id="KW-1185">Reference proteome</keyword>
<protein>
    <submittedName>
        <fullName evidence="1">Uncharacterized protein</fullName>
    </submittedName>
</protein>
<dbReference type="EMBL" id="KQ964598">
    <property type="protein sequence ID" value="KXN68048.1"/>
    <property type="molecule type" value="Genomic_DNA"/>
</dbReference>
<dbReference type="Proteomes" id="UP000070444">
    <property type="component" value="Unassembled WGS sequence"/>
</dbReference>
<gene>
    <name evidence="1" type="ORF">CONCODRAFT_9773</name>
</gene>
<organism evidence="1 2">
    <name type="scientific">Conidiobolus coronatus (strain ATCC 28846 / CBS 209.66 / NRRL 28638)</name>
    <name type="common">Delacroixia coronata</name>
    <dbReference type="NCBI Taxonomy" id="796925"/>
    <lineage>
        <taxon>Eukaryota</taxon>
        <taxon>Fungi</taxon>
        <taxon>Fungi incertae sedis</taxon>
        <taxon>Zoopagomycota</taxon>
        <taxon>Entomophthoromycotina</taxon>
        <taxon>Entomophthoromycetes</taxon>
        <taxon>Entomophthorales</taxon>
        <taxon>Ancylistaceae</taxon>
        <taxon>Conidiobolus</taxon>
    </lineage>
</organism>
<sequence>MLLPFRIFETTIRSVVASHDTDPRVLTTPIKTWYLSIRSLNYKEEDISNERHEIANKASDWKEKHVEHFKAKFQEMCFTKDMNNLPDKYKDMVLENWGEGDIKFRRKFGSLNTARSIIKG</sequence>
<accession>A0A137NZC3</accession>
<name>A0A137NZC3_CONC2</name>
<evidence type="ECO:0000313" key="1">
    <source>
        <dbReference type="EMBL" id="KXN68048.1"/>
    </source>
</evidence>